<comment type="caution">
    <text evidence="1">The sequence shown here is derived from an EMBL/GenBank/DDBJ whole genome shotgun (WGS) entry which is preliminary data.</text>
</comment>
<organism evidence="1">
    <name type="scientific">marine sediment metagenome</name>
    <dbReference type="NCBI Taxonomy" id="412755"/>
    <lineage>
        <taxon>unclassified sequences</taxon>
        <taxon>metagenomes</taxon>
        <taxon>ecological metagenomes</taxon>
    </lineage>
</organism>
<accession>A0A0F9VSH7</accession>
<sequence>MAWAIHLRDKNTSGLSVSVACTIPGSGIPRRVPFGHTTTDISKVNCQHCLRASLDDNSEA</sequence>
<dbReference type="EMBL" id="LAZR01000442">
    <property type="protein sequence ID" value="KKN68718.1"/>
    <property type="molecule type" value="Genomic_DNA"/>
</dbReference>
<evidence type="ECO:0000313" key="1">
    <source>
        <dbReference type="EMBL" id="KKN68718.1"/>
    </source>
</evidence>
<name>A0A0F9VSH7_9ZZZZ</name>
<reference evidence="1" key="1">
    <citation type="journal article" date="2015" name="Nature">
        <title>Complex archaea that bridge the gap between prokaryotes and eukaryotes.</title>
        <authorList>
            <person name="Spang A."/>
            <person name="Saw J.H."/>
            <person name="Jorgensen S.L."/>
            <person name="Zaremba-Niedzwiedzka K."/>
            <person name="Martijn J."/>
            <person name="Lind A.E."/>
            <person name="van Eijk R."/>
            <person name="Schleper C."/>
            <person name="Guy L."/>
            <person name="Ettema T.J."/>
        </authorList>
    </citation>
    <scope>NUCLEOTIDE SEQUENCE</scope>
</reference>
<gene>
    <name evidence="1" type="ORF">LCGC14_0449090</name>
</gene>
<protein>
    <submittedName>
        <fullName evidence="1">Uncharacterized protein</fullName>
    </submittedName>
</protein>
<dbReference type="AlphaFoldDB" id="A0A0F9VSH7"/>
<proteinExistence type="predicted"/>